<keyword evidence="3" id="KW-1185">Reference proteome</keyword>
<keyword evidence="1" id="KW-1133">Transmembrane helix</keyword>
<dbReference type="OrthoDB" id="677174at2"/>
<gene>
    <name evidence="2" type="ORF">EO244_13255</name>
</gene>
<reference evidence="2 3" key="1">
    <citation type="submission" date="2019-01" db="EMBL/GenBank/DDBJ databases">
        <title>Ancylomarina salipaludis sp. nov., isolated from a salt marsh.</title>
        <authorList>
            <person name="Yoon J.-H."/>
        </authorList>
    </citation>
    <scope>NUCLEOTIDE SEQUENCE [LARGE SCALE GENOMIC DNA]</scope>
    <source>
        <strain evidence="2 3">SHSM-M15</strain>
    </source>
</reference>
<keyword evidence="1" id="KW-0472">Membrane</keyword>
<evidence type="ECO:0000313" key="3">
    <source>
        <dbReference type="Proteomes" id="UP000289703"/>
    </source>
</evidence>
<evidence type="ECO:0000313" key="2">
    <source>
        <dbReference type="EMBL" id="RXQ90371.1"/>
    </source>
</evidence>
<organism evidence="2 3">
    <name type="scientific">Ancylomarina salipaludis</name>
    <dbReference type="NCBI Taxonomy" id="2501299"/>
    <lineage>
        <taxon>Bacteria</taxon>
        <taxon>Pseudomonadati</taxon>
        <taxon>Bacteroidota</taxon>
        <taxon>Bacteroidia</taxon>
        <taxon>Marinilabiliales</taxon>
        <taxon>Marinifilaceae</taxon>
        <taxon>Ancylomarina</taxon>
    </lineage>
</organism>
<dbReference type="EMBL" id="SAXA01000013">
    <property type="protein sequence ID" value="RXQ90371.1"/>
    <property type="molecule type" value="Genomic_DNA"/>
</dbReference>
<feature type="transmembrane region" description="Helical" evidence="1">
    <location>
        <begin position="21"/>
        <end position="46"/>
    </location>
</feature>
<proteinExistence type="predicted"/>
<accession>A0A4Q1JJG9</accession>
<comment type="caution">
    <text evidence="2">The sequence shown here is derived from an EMBL/GenBank/DDBJ whole genome shotgun (WGS) entry which is preliminary data.</text>
</comment>
<feature type="transmembrane region" description="Helical" evidence="1">
    <location>
        <begin position="66"/>
        <end position="91"/>
    </location>
</feature>
<evidence type="ECO:0000256" key="1">
    <source>
        <dbReference type="SAM" id="Phobius"/>
    </source>
</evidence>
<name>A0A4Q1JJG9_9BACT</name>
<keyword evidence="1" id="KW-0812">Transmembrane</keyword>
<dbReference type="Proteomes" id="UP000289703">
    <property type="component" value="Unassembled WGS sequence"/>
</dbReference>
<dbReference type="InterPro" id="IPR016181">
    <property type="entry name" value="Acyl_CoA_acyltransferase"/>
</dbReference>
<dbReference type="AlphaFoldDB" id="A0A4Q1JJG9"/>
<dbReference type="SUPFAM" id="SSF55729">
    <property type="entry name" value="Acyl-CoA N-acyltransferases (Nat)"/>
    <property type="match status" value="1"/>
</dbReference>
<sequence length="229" mass="26716">MIIFFINQLNLNQRNNLFSMLEFLGISYLEWLGYAASIIVFVSLSMTSIVKLRWYNMLGAALFSTYGFFIGSYPVAFMNFLIVCTNIYYLVKMYQHKENFKVIEIKGNDEILNYYLESYKKDIAKFFPDFTSAEGKLNVFVLRDMSVAGIFIGEVKDDIFKIDVDYALPQFRDFKVANYLYQKLSDILSQHDVKCIVCDSDIEDNLKYIKKMGFETCTREGKEVMCKSL</sequence>
<protein>
    <submittedName>
        <fullName evidence="2">Uncharacterized protein</fullName>
    </submittedName>
</protein>